<comment type="caution">
    <text evidence="1">The sequence shown here is derived from an EMBL/GenBank/DDBJ whole genome shotgun (WGS) entry which is preliminary data.</text>
</comment>
<evidence type="ECO:0000313" key="1">
    <source>
        <dbReference type="EMBL" id="KAL3604280.1"/>
    </source>
</evidence>
<reference evidence="1 2" key="1">
    <citation type="journal article" date="2024" name="Plant Biotechnol. J.">
        <title>Genome and CRISPR/Cas9 system of a widespread forest tree (Populus alba) in the world.</title>
        <authorList>
            <person name="Liu Y.J."/>
            <person name="Jiang P.F."/>
            <person name="Han X.M."/>
            <person name="Li X.Y."/>
            <person name="Wang H.M."/>
            <person name="Wang Y.J."/>
            <person name="Wang X.X."/>
            <person name="Zeng Q.Y."/>
        </authorList>
    </citation>
    <scope>NUCLEOTIDE SEQUENCE [LARGE SCALE GENOMIC DNA]</scope>
    <source>
        <strain evidence="2">cv. PAL-ZL1</strain>
    </source>
</reference>
<dbReference type="Proteomes" id="UP000309997">
    <property type="component" value="Unassembled WGS sequence"/>
</dbReference>
<proteinExistence type="predicted"/>
<keyword evidence="2" id="KW-1185">Reference proteome</keyword>
<evidence type="ECO:0000313" key="2">
    <source>
        <dbReference type="Proteomes" id="UP000309997"/>
    </source>
</evidence>
<sequence>MVPYGSTSMADIAGQPGAVKLNIMDNANPRADHPDFTQAVSHTRECGPCSQTPGLFESFKSRINGVDIDHARSKTRPTSNIMLNKYSCEEVNGKHWQGHVLLPTVPAWPRFAVFKWIITRRLPRSLMLFFMSQPFAISSAWLPCP</sequence>
<dbReference type="EMBL" id="RCHU02000002">
    <property type="protein sequence ID" value="KAL3604280.1"/>
    <property type="molecule type" value="Genomic_DNA"/>
</dbReference>
<accession>A0ACC4CTJ0</accession>
<gene>
    <name evidence="1" type="ORF">D5086_005139</name>
</gene>
<organism evidence="1 2">
    <name type="scientific">Populus alba</name>
    <name type="common">White poplar</name>
    <dbReference type="NCBI Taxonomy" id="43335"/>
    <lineage>
        <taxon>Eukaryota</taxon>
        <taxon>Viridiplantae</taxon>
        <taxon>Streptophyta</taxon>
        <taxon>Embryophyta</taxon>
        <taxon>Tracheophyta</taxon>
        <taxon>Spermatophyta</taxon>
        <taxon>Magnoliopsida</taxon>
        <taxon>eudicotyledons</taxon>
        <taxon>Gunneridae</taxon>
        <taxon>Pentapetalae</taxon>
        <taxon>rosids</taxon>
        <taxon>fabids</taxon>
        <taxon>Malpighiales</taxon>
        <taxon>Salicaceae</taxon>
        <taxon>Saliceae</taxon>
        <taxon>Populus</taxon>
    </lineage>
</organism>
<protein>
    <submittedName>
        <fullName evidence="1">Uncharacterized protein</fullName>
    </submittedName>
</protein>
<name>A0ACC4CTJ0_POPAL</name>